<feature type="region of interest" description="Disordered" evidence="4">
    <location>
        <begin position="18"/>
        <end position="37"/>
    </location>
</feature>
<evidence type="ECO:0000256" key="2">
    <source>
        <dbReference type="ARBA" id="ARBA00022723"/>
    </source>
</evidence>
<keyword evidence="3" id="KW-0460">Magnesium</keyword>
<gene>
    <name evidence="6" type="ORF">F4X14_17740</name>
</gene>
<dbReference type="GO" id="GO:0016836">
    <property type="term" value="F:hydro-lyase activity"/>
    <property type="evidence" value="ECO:0007669"/>
    <property type="project" value="TreeGrafter"/>
</dbReference>
<dbReference type="InterPro" id="IPR013342">
    <property type="entry name" value="Mandelate_racemase_C"/>
</dbReference>
<dbReference type="InterPro" id="IPR036849">
    <property type="entry name" value="Enolase-like_C_sf"/>
</dbReference>
<dbReference type="PROSITE" id="PS00908">
    <property type="entry name" value="MR_MLE_1"/>
    <property type="match status" value="1"/>
</dbReference>
<dbReference type="SMART" id="SM00922">
    <property type="entry name" value="MR_MLE"/>
    <property type="match status" value="1"/>
</dbReference>
<dbReference type="GO" id="GO:0009063">
    <property type="term" value="P:amino acid catabolic process"/>
    <property type="evidence" value="ECO:0007669"/>
    <property type="project" value="InterPro"/>
</dbReference>
<name>A0A6B1DBQ1_9CHLR</name>
<evidence type="ECO:0000256" key="1">
    <source>
        <dbReference type="ARBA" id="ARBA00001946"/>
    </source>
</evidence>
<sequence>MRITEVKAIEIDLDALNPGRGRRDEDSAPRPSYLWDGLEPSSPMGRYPKYKERRSSWSAKWKATVCVVTAEDGSFGLGVSSFAGPVCRIINDHFAPHIVGENCMATEKIFDLMSRLASPYGSQGLASYAISAVDLALWDLKGKVLERPVYELLGGPQKERIFCYATGFEAAWYMELGFRAIKLPFPYGPADGEEGLKKAEELVAGARELIGPDVALMLDCWMALDVDYTVRLAERLRPYRLRWIEDFLLPDDTEGFAQVRQRLPWQTLATGEHWYLPQSFARAANERPVDIWQPDPLWVGGISACLRICHIAEGAGIEVIPHGGMNAPFGQHLAFAMPAITWGERSGGVSPPGVPLAEMVSLPGTAVIEDGYLVPSEAPGFGIEVDRALLENL</sequence>
<dbReference type="Pfam" id="PF02746">
    <property type="entry name" value="MR_MLE_N"/>
    <property type="match status" value="1"/>
</dbReference>
<keyword evidence="2" id="KW-0479">Metal-binding</keyword>
<dbReference type="InterPro" id="IPR029065">
    <property type="entry name" value="Enolase_C-like"/>
</dbReference>
<evidence type="ECO:0000313" key="6">
    <source>
        <dbReference type="EMBL" id="MYC96812.1"/>
    </source>
</evidence>
<proteinExistence type="predicted"/>
<protein>
    <recommendedName>
        <fullName evidence="5">Mandelate racemase/muconate lactonizing enzyme C-terminal domain-containing protein</fullName>
    </recommendedName>
</protein>
<dbReference type="PANTHER" id="PTHR13794:SF58">
    <property type="entry name" value="MITOCHONDRIAL ENOLASE SUPERFAMILY MEMBER 1"/>
    <property type="match status" value="1"/>
</dbReference>
<dbReference type="AlphaFoldDB" id="A0A6B1DBQ1"/>
<comment type="cofactor">
    <cofactor evidence="1">
        <name>Mg(2+)</name>
        <dbReference type="ChEBI" id="CHEBI:18420"/>
    </cofactor>
</comment>
<evidence type="ECO:0000256" key="3">
    <source>
        <dbReference type="ARBA" id="ARBA00022842"/>
    </source>
</evidence>
<dbReference type="GO" id="GO:0000287">
    <property type="term" value="F:magnesium ion binding"/>
    <property type="evidence" value="ECO:0007669"/>
    <property type="project" value="TreeGrafter"/>
</dbReference>
<dbReference type="SUPFAM" id="SSF51604">
    <property type="entry name" value="Enolase C-terminal domain-like"/>
    <property type="match status" value="1"/>
</dbReference>
<dbReference type="InterPro" id="IPR029017">
    <property type="entry name" value="Enolase-like_N"/>
</dbReference>
<dbReference type="InterPro" id="IPR046945">
    <property type="entry name" value="RHMD-like"/>
</dbReference>
<dbReference type="SFLD" id="SFLDG00179">
    <property type="entry name" value="mandelate_racemase"/>
    <property type="match status" value="1"/>
</dbReference>
<dbReference type="Gene3D" id="3.30.390.10">
    <property type="entry name" value="Enolase-like, N-terminal domain"/>
    <property type="match status" value="1"/>
</dbReference>
<dbReference type="SUPFAM" id="SSF54826">
    <property type="entry name" value="Enolase N-terminal domain-like"/>
    <property type="match status" value="1"/>
</dbReference>
<evidence type="ECO:0000256" key="4">
    <source>
        <dbReference type="SAM" id="MobiDB-lite"/>
    </source>
</evidence>
<dbReference type="InterPro" id="IPR018110">
    <property type="entry name" value="Mandel_Rmase/mucon_lact_enz_CS"/>
</dbReference>
<accession>A0A6B1DBQ1</accession>
<dbReference type="Gene3D" id="3.20.20.120">
    <property type="entry name" value="Enolase-like C-terminal domain"/>
    <property type="match status" value="1"/>
</dbReference>
<organism evidence="6">
    <name type="scientific">Caldilineaceae bacterium SB0661_bin_32</name>
    <dbReference type="NCBI Taxonomy" id="2605255"/>
    <lineage>
        <taxon>Bacteria</taxon>
        <taxon>Bacillati</taxon>
        <taxon>Chloroflexota</taxon>
        <taxon>Caldilineae</taxon>
        <taxon>Caldilineales</taxon>
        <taxon>Caldilineaceae</taxon>
    </lineage>
</organism>
<reference evidence="6" key="1">
    <citation type="submission" date="2019-09" db="EMBL/GenBank/DDBJ databases">
        <title>Characterisation of the sponge microbiome using genome-centric metagenomics.</title>
        <authorList>
            <person name="Engelberts J.P."/>
            <person name="Robbins S.J."/>
            <person name="De Goeij J.M."/>
            <person name="Aranda M."/>
            <person name="Bell S.C."/>
            <person name="Webster N.S."/>
        </authorList>
    </citation>
    <scope>NUCLEOTIDE SEQUENCE</scope>
    <source>
        <strain evidence="6">SB0661_bin_32</strain>
    </source>
</reference>
<dbReference type="Pfam" id="PF13378">
    <property type="entry name" value="MR_MLE_C"/>
    <property type="match status" value="1"/>
</dbReference>
<dbReference type="InterPro" id="IPR013341">
    <property type="entry name" value="Mandelate_racemase_N_dom"/>
</dbReference>
<comment type="caution">
    <text evidence="6">The sequence shown here is derived from an EMBL/GenBank/DDBJ whole genome shotgun (WGS) entry which is preliminary data.</text>
</comment>
<dbReference type="SFLD" id="SFLDS00001">
    <property type="entry name" value="Enolase"/>
    <property type="match status" value="1"/>
</dbReference>
<dbReference type="PANTHER" id="PTHR13794">
    <property type="entry name" value="ENOLASE SUPERFAMILY, MANDELATE RACEMASE"/>
    <property type="match status" value="1"/>
</dbReference>
<dbReference type="EMBL" id="VXMH01000097">
    <property type="protein sequence ID" value="MYC96812.1"/>
    <property type="molecule type" value="Genomic_DNA"/>
</dbReference>
<feature type="domain" description="Mandelate racemase/muconate lactonizing enzyme C-terminal" evidence="5">
    <location>
        <begin position="165"/>
        <end position="266"/>
    </location>
</feature>
<evidence type="ECO:0000259" key="5">
    <source>
        <dbReference type="SMART" id="SM00922"/>
    </source>
</evidence>
<dbReference type="GO" id="GO:0016052">
    <property type="term" value="P:carbohydrate catabolic process"/>
    <property type="evidence" value="ECO:0007669"/>
    <property type="project" value="TreeGrafter"/>
</dbReference>